<dbReference type="SUPFAM" id="SSF50199">
    <property type="entry name" value="Staphylococcal nuclease"/>
    <property type="match status" value="1"/>
</dbReference>
<dbReference type="Proteomes" id="UP000294257">
    <property type="component" value="Unassembled WGS sequence"/>
</dbReference>
<gene>
    <name evidence="3" type="ORF">EV193_11332</name>
</gene>
<dbReference type="EMBL" id="SGWQ01000013">
    <property type="protein sequence ID" value="RZS32191.1"/>
    <property type="molecule type" value="Genomic_DNA"/>
</dbReference>
<dbReference type="Pfam" id="PF00565">
    <property type="entry name" value="SNase"/>
    <property type="match status" value="1"/>
</dbReference>
<protein>
    <submittedName>
        <fullName evidence="3">Nuclease-like protein</fullName>
    </submittedName>
</protein>
<feature type="region of interest" description="Disordered" evidence="1">
    <location>
        <begin position="201"/>
        <end position="291"/>
    </location>
</feature>
<accession>A0A4Q7KDS5</accession>
<dbReference type="Gene3D" id="2.40.50.90">
    <property type="match status" value="1"/>
</dbReference>
<feature type="compositionally biased region" description="Pro residues" evidence="1">
    <location>
        <begin position="216"/>
        <end position="266"/>
    </location>
</feature>
<dbReference type="AlphaFoldDB" id="A0A4Q7KDS5"/>
<keyword evidence="4" id="KW-1185">Reference proteome</keyword>
<reference evidence="3 4" key="1">
    <citation type="submission" date="2019-02" db="EMBL/GenBank/DDBJ databases">
        <title>Genomic Encyclopedia of Type Strains, Phase IV (KMG-IV): sequencing the most valuable type-strain genomes for metagenomic binning, comparative biology and taxonomic classification.</title>
        <authorList>
            <person name="Goeker M."/>
        </authorList>
    </citation>
    <scope>NUCLEOTIDE SEQUENCE [LARGE SCALE GENOMIC DNA]</scope>
    <source>
        <strain evidence="3 4">DSM 101727</strain>
    </source>
</reference>
<evidence type="ECO:0000313" key="3">
    <source>
        <dbReference type="EMBL" id="RZS32191.1"/>
    </source>
</evidence>
<dbReference type="InterPro" id="IPR016071">
    <property type="entry name" value="Staphylococal_nuclease_OB-fold"/>
</dbReference>
<sequence>MRDGSQSDPDALRRWWWRVSQRTRVAVVCTGTLLAVVVAGVALAGVGRAPASAVARPPIPTMTPTASSSTDVGQTSDTPEARPAPDRVIAVIGVPSANLLDGVDTLTNRPVAVRVSGIRATPPCWADQARLHAVELVLGKQVRLAGDERPGAHQPDPDGRVPARVLLADGHDYAHTVLASGAAQVDISLGTAPNQQDLAAVEADARQARRGVWGPPCVPNPTSSPPPTNQQGPPPPPTQLPPPPTQLPPPPTHRPPPVPPTTPPPQDGVQHGVRKGDRCSPEGARGVTVEGEHVVCRDRDGRQPRWRRA</sequence>
<name>A0A4Q7KDS5_9PSEU</name>
<comment type="caution">
    <text evidence="3">The sequence shown here is derived from an EMBL/GenBank/DDBJ whole genome shotgun (WGS) entry which is preliminary data.</text>
</comment>
<dbReference type="SMART" id="SM00318">
    <property type="entry name" value="SNc"/>
    <property type="match status" value="1"/>
</dbReference>
<evidence type="ECO:0000259" key="2">
    <source>
        <dbReference type="SMART" id="SM00318"/>
    </source>
</evidence>
<evidence type="ECO:0000313" key="4">
    <source>
        <dbReference type="Proteomes" id="UP000294257"/>
    </source>
</evidence>
<feature type="compositionally biased region" description="Polar residues" evidence="1">
    <location>
        <begin position="62"/>
        <end position="78"/>
    </location>
</feature>
<proteinExistence type="predicted"/>
<dbReference type="RefSeq" id="WP_165401536.1">
    <property type="nucleotide sequence ID" value="NZ_SGWQ01000013.1"/>
</dbReference>
<dbReference type="InterPro" id="IPR035437">
    <property type="entry name" value="SNase_OB-fold_sf"/>
</dbReference>
<feature type="region of interest" description="Disordered" evidence="1">
    <location>
        <begin position="56"/>
        <end position="84"/>
    </location>
</feature>
<organism evidence="3 4">
    <name type="scientific">Herbihabitans rhizosphaerae</name>
    <dbReference type="NCBI Taxonomy" id="1872711"/>
    <lineage>
        <taxon>Bacteria</taxon>
        <taxon>Bacillati</taxon>
        <taxon>Actinomycetota</taxon>
        <taxon>Actinomycetes</taxon>
        <taxon>Pseudonocardiales</taxon>
        <taxon>Pseudonocardiaceae</taxon>
        <taxon>Herbihabitans</taxon>
    </lineage>
</organism>
<feature type="domain" description="TNase-like" evidence="2">
    <location>
        <begin position="82"/>
        <end position="215"/>
    </location>
</feature>
<evidence type="ECO:0000256" key="1">
    <source>
        <dbReference type="SAM" id="MobiDB-lite"/>
    </source>
</evidence>